<keyword evidence="3" id="KW-1185">Reference proteome</keyword>
<dbReference type="GO" id="GO:0000145">
    <property type="term" value="C:exocyst"/>
    <property type="evidence" value="ECO:0007669"/>
    <property type="project" value="UniProtKB-UniRule"/>
</dbReference>
<dbReference type="GO" id="GO:0016028">
    <property type="term" value="C:rhabdomere"/>
    <property type="evidence" value="ECO:0007669"/>
    <property type="project" value="EnsemblMetazoa"/>
</dbReference>
<dbReference type="InterPro" id="IPR039682">
    <property type="entry name" value="Sec8/EXOC4"/>
</dbReference>
<evidence type="ECO:0000256" key="1">
    <source>
        <dbReference type="RuleBase" id="RU367079"/>
    </source>
</evidence>
<protein>
    <recommendedName>
        <fullName evidence="1">Exocyst complex component Sec8</fullName>
    </recommendedName>
</protein>
<evidence type="ECO:0000313" key="2">
    <source>
        <dbReference type="EMBL" id="EDW53855.1"/>
    </source>
</evidence>
<dbReference type="GO" id="GO:0090522">
    <property type="term" value="P:vesicle tethering involved in exocytosis"/>
    <property type="evidence" value="ECO:0007669"/>
    <property type="project" value="UniProtKB-UniRule"/>
</dbReference>
<keyword evidence="1" id="KW-0268">Exocytosis</keyword>
<dbReference type="GO" id="GO:0000916">
    <property type="term" value="P:actomyosin contractile ring contraction"/>
    <property type="evidence" value="ECO:0007669"/>
    <property type="project" value="EnsemblMetazoa"/>
</dbReference>
<accession>B4IPG5</accession>
<dbReference type="GO" id="GO:0007268">
    <property type="term" value="P:chemical synaptic transmission"/>
    <property type="evidence" value="ECO:0007669"/>
    <property type="project" value="TreeGrafter"/>
</dbReference>
<dbReference type="GO" id="GO:0045887">
    <property type="term" value="P:positive regulation of synaptic assembly at neuromuscular junction"/>
    <property type="evidence" value="ECO:0007669"/>
    <property type="project" value="EnsemblMetazoa"/>
</dbReference>
<reference evidence="2 3" key="1">
    <citation type="journal article" date="2007" name="Nature">
        <title>Evolution of genes and genomes on the Drosophila phylogeny.</title>
        <authorList>
            <consortium name="Drosophila 12 Genomes Consortium"/>
            <person name="Clark A.G."/>
            <person name="Eisen M.B."/>
            <person name="Smith D.R."/>
            <person name="Bergman C.M."/>
            <person name="Oliver B."/>
            <person name="Markow T.A."/>
            <person name="Kaufman T.C."/>
            <person name="Kellis M."/>
            <person name="Gelbart W."/>
            <person name="Iyer V.N."/>
            <person name="Pollard D.A."/>
            <person name="Sackton T.B."/>
            <person name="Larracuente A.M."/>
            <person name="Singh N.D."/>
            <person name="Abad J.P."/>
            <person name="Abt D.N."/>
            <person name="Adryan B."/>
            <person name="Aguade M."/>
            <person name="Akashi H."/>
            <person name="Anderson W.W."/>
            <person name="Aquadro C.F."/>
            <person name="Ardell D.H."/>
            <person name="Arguello R."/>
            <person name="Artieri C.G."/>
            <person name="Barbash D.A."/>
            <person name="Barker D."/>
            <person name="Barsanti P."/>
            <person name="Batterham P."/>
            <person name="Batzoglou S."/>
            <person name="Begun D."/>
            <person name="Bhutkar A."/>
            <person name="Blanco E."/>
            <person name="Bosak S.A."/>
            <person name="Bradley R.K."/>
            <person name="Brand A.D."/>
            <person name="Brent M.R."/>
            <person name="Brooks A.N."/>
            <person name="Brown R.H."/>
            <person name="Butlin R.K."/>
            <person name="Caggese C."/>
            <person name="Calvi B.R."/>
            <person name="Bernardo de Carvalho A."/>
            <person name="Caspi A."/>
            <person name="Castrezana S."/>
            <person name="Celniker S.E."/>
            <person name="Chang J.L."/>
            <person name="Chapple C."/>
            <person name="Chatterji S."/>
            <person name="Chinwalla A."/>
            <person name="Civetta A."/>
            <person name="Clifton S.W."/>
            <person name="Comeron J.M."/>
            <person name="Costello J.C."/>
            <person name="Coyne J.A."/>
            <person name="Daub J."/>
            <person name="David R.G."/>
            <person name="Delcher A.L."/>
            <person name="Delehaunty K."/>
            <person name="Do C.B."/>
            <person name="Ebling H."/>
            <person name="Edwards K."/>
            <person name="Eickbush T."/>
            <person name="Evans J.D."/>
            <person name="Filipski A."/>
            <person name="Findeiss S."/>
            <person name="Freyhult E."/>
            <person name="Fulton L."/>
            <person name="Fulton R."/>
            <person name="Garcia A.C."/>
            <person name="Gardiner A."/>
            <person name="Garfield D.A."/>
            <person name="Garvin B.E."/>
            <person name="Gibson G."/>
            <person name="Gilbert D."/>
            <person name="Gnerre S."/>
            <person name="Godfrey J."/>
            <person name="Good R."/>
            <person name="Gotea V."/>
            <person name="Gravely B."/>
            <person name="Greenberg A.J."/>
            <person name="Griffiths-Jones S."/>
            <person name="Gross S."/>
            <person name="Guigo R."/>
            <person name="Gustafson E.A."/>
            <person name="Haerty W."/>
            <person name="Hahn M.W."/>
            <person name="Halligan D.L."/>
            <person name="Halpern A.L."/>
            <person name="Halter G.M."/>
            <person name="Han M.V."/>
            <person name="Heger A."/>
            <person name="Hillier L."/>
            <person name="Hinrichs A.S."/>
            <person name="Holmes I."/>
            <person name="Hoskins R.A."/>
            <person name="Hubisz M.J."/>
            <person name="Hultmark D."/>
            <person name="Huntley M.A."/>
            <person name="Jaffe D.B."/>
            <person name="Jagadeeshan S."/>
            <person name="Jeck W.R."/>
            <person name="Johnson J."/>
            <person name="Jones C.D."/>
            <person name="Jordan W.C."/>
            <person name="Karpen G.H."/>
            <person name="Kataoka E."/>
            <person name="Keightley P.D."/>
            <person name="Kheradpour P."/>
            <person name="Kirkness E.F."/>
            <person name="Koerich L.B."/>
            <person name="Kristiansen K."/>
            <person name="Kudrna D."/>
            <person name="Kulathinal R.J."/>
            <person name="Kumar S."/>
            <person name="Kwok R."/>
            <person name="Lander E."/>
            <person name="Langley C.H."/>
            <person name="Lapoint R."/>
            <person name="Lazzaro B.P."/>
            <person name="Lee S.J."/>
            <person name="Levesque L."/>
            <person name="Li R."/>
            <person name="Lin C.F."/>
            <person name="Lin M.F."/>
            <person name="Lindblad-Toh K."/>
            <person name="Llopart A."/>
            <person name="Long M."/>
            <person name="Low L."/>
            <person name="Lozovsky E."/>
            <person name="Lu J."/>
            <person name="Luo M."/>
            <person name="Machado C.A."/>
            <person name="Makalowski W."/>
            <person name="Marzo M."/>
            <person name="Matsuda M."/>
            <person name="Matzkin L."/>
            <person name="McAllister B."/>
            <person name="McBride C.S."/>
            <person name="McKernan B."/>
            <person name="McKernan K."/>
            <person name="Mendez-Lago M."/>
            <person name="Minx P."/>
            <person name="Mollenhauer M.U."/>
            <person name="Montooth K."/>
            <person name="Mount S.M."/>
            <person name="Mu X."/>
            <person name="Myers E."/>
            <person name="Negre B."/>
            <person name="Newfeld S."/>
            <person name="Nielsen R."/>
            <person name="Noor M.A."/>
            <person name="O'Grady P."/>
            <person name="Pachter L."/>
            <person name="Papaceit M."/>
            <person name="Parisi M.J."/>
            <person name="Parisi M."/>
            <person name="Parts L."/>
            <person name="Pedersen J.S."/>
            <person name="Pesole G."/>
            <person name="Phillippy A.M."/>
            <person name="Ponting C.P."/>
            <person name="Pop M."/>
            <person name="Porcelli D."/>
            <person name="Powell J.R."/>
            <person name="Prohaska S."/>
            <person name="Pruitt K."/>
            <person name="Puig M."/>
            <person name="Quesneville H."/>
            <person name="Ram K.R."/>
            <person name="Rand D."/>
            <person name="Rasmussen M.D."/>
            <person name="Reed L.K."/>
            <person name="Reenan R."/>
            <person name="Reily A."/>
            <person name="Remington K.A."/>
            <person name="Rieger T.T."/>
            <person name="Ritchie M.G."/>
            <person name="Robin C."/>
            <person name="Rogers Y.H."/>
            <person name="Rohde C."/>
            <person name="Rozas J."/>
            <person name="Rubenfield M.J."/>
            <person name="Ruiz A."/>
            <person name="Russo S."/>
            <person name="Salzberg S.L."/>
            <person name="Sanchez-Gracia A."/>
            <person name="Saranga D.J."/>
            <person name="Sato H."/>
            <person name="Schaeffer S.W."/>
            <person name="Schatz M.C."/>
            <person name="Schlenke T."/>
            <person name="Schwartz R."/>
            <person name="Segarra C."/>
            <person name="Singh R.S."/>
            <person name="Sirot L."/>
            <person name="Sirota M."/>
            <person name="Sisneros N.B."/>
            <person name="Smith C.D."/>
            <person name="Smith T.F."/>
            <person name="Spieth J."/>
            <person name="Stage D.E."/>
            <person name="Stark A."/>
            <person name="Stephan W."/>
            <person name="Strausberg R.L."/>
            <person name="Strempel S."/>
            <person name="Sturgill D."/>
            <person name="Sutton G."/>
            <person name="Sutton G.G."/>
            <person name="Tao W."/>
            <person name="Teichmann S."/>
            <person name="Tobari Y.N."/>
            <person name="Tomimura Y."/>
            <person name="Tsolas J.M."/>
            <person name="Valente V.L."/>
            <person name="Venter E."/>
            <person name="Venter J.C."/>
            <person name="Vicario S."/>
            <person name="Vieira F.G."/>
            <person name="Vilella A.J."/>
            <person name="Villasante A."/>
            <person name="Walenz B."/>
            <person name="Wang J."/>
            <person name="Wasserman M."/>
            <person name="Watts T."/>
            <person name="Wilson D."/>
            <person name="Wilson R.K."/>
            <person name="Wing R.A."/>
            <person name="Wolfner M.F."/>
            <person name="Wong A."/>
            <person name="Wong G.K."/>
            <person name="Wu C.I."/>
            <person name="Wu G."/>
            <person name="Yamamoto D."/>
            <person name="Yang H.P."/>
            <person name="Yang S.P."/>
            <person name="Yorke J.A."/>
            <person name="Yoshida K."/>
            <person name="Zdobnov E."/>
            <person name="Zhang P."/>
            <person name="Zhang Y."/>
            <person name="Zimin A.V."/>
            <person name="Baldwin J."/>
            <person name="Abdouelleil A."/>
            <person name="Abdulkadir J."/>
            <person name="Abebe A."/>
            <person name="Abera B."/>
            <person name="Abreu J."/>
            <person name="Acer S.C."/>
            <person name="Aftuck L."/>
            <person name="Alexander A."/>
            <person name="An P."/>
            <person name="Anderson E."/>
            <person name="Anderson S."/>
            <person name="Arachi H."/>
            <person name="Azer M."/>
            <person name="Bachantsang P."/>
            <person name="Barry A."/>
            <person name="Bayul T."/>
            <person name="Berlin A."/>
            <person name="Bessette D."/>
            <person name="Bloom T."/>
            <person name="Blye J."/>
            <person name="Boguslavskiy L."/>
            <person name="Bonnet C."/>
            <person name="Boukhgalter B."/>
            <person name="Bourzgui I."/>
            <person name="Brown A."/>
            <person name="Cahill P."/>
            <person name="Channer S."/>
            <person name="Cheshatsang Y."/>
            <person name="Chuda L."/>
            <person name="Citroen M."/>
            <person name="Collymore A."/>
            <person name="Cooke P."/>
            <person name="Costello M."/>
            <person name="D'Aco K."/>
            <person name="Daza R."/>
            <person name="De Haan G."/>
            <person name="DeGray S."/>
            <person name="DeMaso C."/>
            <person name="Dhargay N."/>
            <person name="Dooley K."/>
            <person name="Dooley E."/>
            <person name="Doricent M."/>
            <person name="Dorje P."/>
            <person name="Dorjee K."/>
            <person name="Dupes A."/>
            <person name="Elong R."/>
            <person name="Falk J."/>
            <person name="Farina A."/>
            <person name="Faro S."/>
            <person name="Ferguson D."/>
            <person name="Fisher S."/>
            <person name="Foley C.D."/>
            <person name="Franke A."/>
            <person name="Friedrich D."/>
            <person name="Gadbois L."/>
            <person name="Gearin G."/>
            <person name="Gearin C.R."/>
            <person name="Giannoukos G."/>
            <person name="Goode T."/>
            <person name="Graham J."/>
            <person name="Grandbois E."/>
            <person name="Grewal S."/>
            <person name="Gyaltsen K."/>
            <person name="Hafez N."/>
            <person name="Hagos B."/>
            <person name="Hall J."/>
            <person name="Henson C."/>
            <person name="Hollinger A."/>
            <person name="Honan T."/>
            <person name="Huard M.D."/>
            <person name="Hughes L."/>
            <person name="Hurhula B."/>
            <person name="Husby M.E."/>
            <person name="Kamat A."/>
            <person name="Kanga B."/>
            <person name="Kashin S."/>
            <person name="Khazanovich D."/>
            <person name="Kisner P."/>
            <person name="Lance K."/>
            <person name="Lara M."/>
            <person name="Lee W."/>
            <person name="Lennon N."/>
            <person name="Letendre F."/>
            <person name="LeVine R."/>
            <person name="Lipovsky A."/>
            <person name="Liu X."/>
            <person name="Liu J."/>
            <person name="Liu S."/>
            <person name="Lokyitsang T."/>
            <person name="Lokyitsang Y."/>
            <person name="Lubonja R."/>
            <person name="Lui A."/>
            <person name="MacDonald P."/>
            <person name="Magnisalis V."/>
            <person name="Maru K."/>
            <person name="Matthews C."/>
            <person name="McCusker W."/>
            <person name="McDonough S."/>
            <person name="Mehta T."/>
            <person name="Meldrim J."/>
            <person name="Meneus L."/>
            <person name="Mihai O."/>
            <person name="Mihalev A."/>
            <person name="Mihova T."/>
            <person name="Mittelman R."/>
            <person name="Mlenga V."/>
            <person name="Montmayeur A."/>
            <person name="Mulrain L."/>
            <person name="Navidi A."/>
            <person name="Naylor J."/>
            <person name="Negash T."/>
            <person name="Nguyen T."/>
            <person name="Nguyen N."/>
            <person name="Nicol R."/>
            <person name="Norbu C."/>
            <person name="Norbu N."/>
            <person name="Novod N."/>
            <person name="O'Neill B."/>
            <person name="Osman S."/>
            <person name="Markiewicz E."/>
            <person name="Oyono O.L."/>
            <person name="Patti C."/>
            <person name="Phunkhang P."/>
            <person name="Pierre F."/>
            <person name="Priest M."/>
            <person name="Raghuraman S."/>
            <person name="Rege F."/>
            <person name="Reyes R."/>
            <person name="Rise C."/>
            <person name="Rogov P."/>
            <person name="Ross K."/>
            <person name="Ryan E."/>
            <person name="Settipalli S."/>
            <person name="Shea T."/>
            <person name="Sherpa N."/>
            <person name="Shi L."/>
            <person name="Shih D."/>
            <person name="Sparrow T."/>
            <person name="Spaulding J."/>
            <person name="Stalker J."/>
            <person name="Stange-Thomann N."/>
            <person name="Stavropoulos S."/>
            <person name="Stone C."/>
            <person name="Strader C."/>
            <person name="Tesfaye S."/>
            <person name="Thomson T."/>
            <person name="Thoulutsang Y."/>
            <person name="Thoulutsang D."/>
            <person name="Topham K."/>
            <person name="Topping I."/>
            <person name="Tsamla T."/>
            <person name="Vassiliev H."/>
            <person name="Vo A."/>
            <person name="Wangchuk T."/>
            <person name="Wangdi T."/>
            <person name="Weiand M."/>
            <person name="Wilkinson J."/>
            <person name="Wilson A."/>
            <person name="Yadav S."/>
            <person name="Young G."/>
            <person name="Yu Q."/>
            <person name="Zembek L."/>
            <person name="Zhong D."/>
            <person name="Zimmer A."/>
            <person name="Zwirko Z."/>
            <person name="Jaffe D.B."/>
            <person name="Alvarez P."/>
            <person name="Brockman W."/>
            <person name="Butler J."/>
            <person name="Chin C."/>
            <person name="Gnerre S."/>
            <person name="Grabherr M."/>
            <person name="Kleber M."/>
            <person name="Mauceli E."/>
            <person name="MacCallum I."/>
        </authorList>
    </citation>
    <scope>NUCLEOTIDE SEQUENCE [LARGE SCALE GENOMIC DNA]</scope>
    <source>
        <strain evidence="3">Rob3c / Tucson 14021-0248.25</strain>
    </source>
</reference>
<dbReference type="AlphaFoldDB" id="B4IPG5"/>
<dbReference type="GO" id="GO:0007009">
    <property type="term" value="P:plasma membrane organization"/>
    <property type="evidence" value="ECO:0007669"/>
    <property type="project" value="EnsemblMetazoa"/>
</dbReference>
<gene>
    <name evidence="2" type="primary">Dsec\GM23562</name>
    <name evidence="2" type="ORF">Dsec_GM23562</name>
</gene>
<dbReference type="EMBL" id="CH680751">
    <property type="protein sequence ID" value="EDW53855.1"/>
    <property type="molecule type" value="Genomic_DNA"/>
</dbReference>
<dbReference type="PANTHER" id="PTHR14146:SF0">
    <property type="entry name" value="EXOCYST COMPLEX COMPONENT 4"/>
    <property type="match status" value="1"/>
</dbReference>
<dbReference type="GO" id="GO:0016324">
    <property type="term" value="C:apical plasma membrane"/>
    <property type="evidence" value="ECO:0007669"/>
    <property type="project" value="EnsemblMetazoa"/>
</dbReference>
<dbReference type="GO" id="GO:0007111">
    <property type="term" value="P:meiosis II cytokinesis"/>
    <property type="evidence" value="ECO:0007669"/>
    <property type="project" value="EnsemblMetazoa"/>
</dbReference>
<dbReference type="GO" id="GO:0000212">
    <property type="term" value="P:meiotic spindle organization"/>
    <property type="evidence" value="ECO:0007669"/>
    <property type="project" value="EnsemblMetazoa"/>
</dbReference>
<dbReference type="GO" id="GO:0007286">
    <property type="term" value="P:spermatid development"/>
    <property type="evidence" value="ECO:0007669"/>
    <property type="project" value="EnsemblMetazoa"/>
</dbReference>
<dbReference type="GO" id="GO:0007110">
    <property type="term" value="P:meiosis I cytokinesis"/>
    <property type="evidence" value="ECO:0007669"/>
    <property type="project" value="EnsemblMetazoa"/>
</dbReference>
<dbReference type="GO" id="GO:0007298">
    <property type="term" value="P:border follicle cell migration"/>
    <property type="evidence" value="ECO:0007669"/>
    <property type="project" value="EnsemblMetazoa"/>
</dbReference>
<organism evidence="3">
    <name type="scientific">Drosophila sechellia</name>
    <name type="common">Fruit fly</name>
    <dbReference type="NCBI Taxonomy" id="7238"/>
    <lineage>
        <taxon>Eukaryota</taxon>
        <taxon>Metazoa</taxon>
        <taxon>Ecdysozoa</taxon>
        <taxon>Arthropoda</taxon>
        <taxon>Hexapoda</taxon>
        <taxon>Insecta</taxon>
        <taxon>Pterygota</taxon>
        <taxon>Neoptera</taxon>
        <taxon>Endopterygota</taxon>
        <taxon>Diptera</taxon>
        <taxon>Brachycera</taxon>
        <taxon>Muscomorpha</taxon>
        <taxon>Ephydroidea</taxon>
        <taxon>Drosophilidae</taxon>
        <taxon>Drosophila</taxon>
        <taxon>Sophophora</taxon>
    </lineage>
</organism>
<dbReference type="STRING" id="7238.B4IPG5"/>
<dbReference type="GO" id="GO:0032584">
    <property type="term" value="C:growth cone membrane"/>
    <property type="evidence" value="ECO:0007669"/>
    <property type="project" value="TreeGrafter"/>
</dbReference>
<keyword evidence="1" id="KW-0813">Transport</keyword>
<comment type="function">
    <text evidence="1">Component of the exocyst complex involved in the docking of exocytic vesicles with fusion sites on the plasma membrane.</text>
</comment>
<evidence type="ECO:0000313" key="3">
    <source>
        <dbReference type="Proteomes" id="UP000001292"/>
    </source>
</evidence>
<dbReference type="GO" id="GO:0006893">
    <property type="term" value="P:Golgi to plasma membrane transport"/>
    <property type="evidence" value="ECO:0007669"/>
    <property type="project" value="TreeGrafter"/>
</dbReference>
<comment type="similarity">
    <text evidence="1">Belongs to the SEC8 family.</text>
</comment>
<keyword evidence="1" id="KW-0653">Protein transport</keyword>
<feature type="non-terminal residue" evidence="2">
    <location>
        <position position="1"/>
    </location>
</feature>
<dbReference type="Proteomes" id="UP000001292">
    <property type="component" value="Unassembled WGS sequence"/>
</dbReference>
<sequence length="127" mass="14224">YIFEGLAHLASRILIQASNYLEHIDQITVQRMCRNAIALQQTLSNITASREVALDQARHFYELLCMEPDEILNALLERGTQFSEMQLLNALQLSCKSFGITDANLLASYQQKLSDILGAKPSKGIIV</sequence>
<dbReference type="HOGENOM" id="CLU_1976008_0_0_1"/>
<dbReference type="GO" id="GO:0006612">
    <property type="term" value="P:protein targeting to membrane"/>
    <property type="evidence" value="ECO:0007669"/>
    <property type="project" value="UniProtKB-UniRule"/>
</dbReference>
<dbReference type="PANTHER" id="PTHR14146">
    <property type="entry name" value="EXOCYST COMPLEX COMPONENT 4"/>
    <property type="match status" value="1"/>
</dbReference>
<name>B4IPG5_DROSE</name>
<dbReference type="GO" id="GO:0015031">
    <property type="term" value="P:protein transport"/>
    <property type="evidence" value="ECO:0007669"/>
    <property type="project" value="UniProtKB-KW"/>
</dbReference>
<dbReference type="GO" id="GO:0045202">
    <property type="term" value="C:synapse"/>
    <property type="evidence" value="ECO:0007669"/>
    <property type="project" value="TreeGrafter"/>
</dbReference>
<dbReference type="GO" id="GO:0009925">
    <property type="term" value="C:basal plasma membrane"/>
    <property type="evidence" value="ECO:0007669"/>
    <property type="project" value="EnsemblMetazoa"/>
</dbReference>
<proteinExistence type="inferred from homology"/>